<gene>
    <name evidence="2" type="ORF">QWF21_02140</name>
</gene>
<feature type="domain" description="Gfo/Idh/MocA-like oxidoreductase N-terminal" evidence="1">
    <location>
        <begin position="4"/>
        <end position="120"/>
    </location>
</feature>
<name>A0ABU7JC22_9GAMM</name>
<dbReference type="PANTHER" id="PTHR43377">
    <property type="entry name" value="BILIVERDIN REDUCTASE A"/>
    <property type="match status" value="1"/>
</dbReference>
<dbReference type="Gene3D" id="3.40.50.720">
    <property type="entry name" value="NAD(P)-binding Rossmann-like Domain"/>
    <property type="match status" value="1"/>
</dbReference>
<proteinExistence type="predicted"/>
<dbReference type="PANTHER" id="PTHR43377:SF2">
    <property type="entry name" value="BINDING ROSSMANN FOLD OXIDOREDUCTASE, PUTATIVE (AFU_ORTHOLOGUE AFUA_4G00560)-RELATED"/>
    <property type="match status" value="1"/>
</dbReference>
<reference evidence="2 3" key="1">
    <citation type="submission" date="2023-06" db="EMBL/GenBank/DDBJ databases">
        <title>Alkalimonas sp., MEB004 an alkaliphilic bacterium isolated from Lonar Lake, India.</title>
        <authorList>
            <person name="Joshi A."/>
            <person name="Thite S."/>
        </authorList>
    </citation>
    <scope>NUCLEOTIDE SEQUENCE [LARGE SCALE GENOMIC DNA]</scope>
    <source>
        <strain evidence="2 3">MEB004</strain>
    </source>
</reference>
<dbReference type="InterPro" id="IPR051450">
    <property type="entry name" value="Gfo/Idh/MocA_Oxidoreductases"/>
</dbReference>
<dbReference type="Proteomes" id="UP001339167">
    <property type="component" value="Unassembled WGS sequence"/>
</dbReference>
<evidence type="ECO:0000259" key="1">
    <source>
        <dbReference type="Pfam" id="PF01408"/>
    </source>
</evidence>
<keyword evidence="3" id="KW-1185">Reference proteome</keyword>
<dbReference type="Pfam" id="PF01408">
    <property type="entry name" value="GFO_IDH_MocA"/>
    <property type="match status" value="1"/>
</dbReference>
<dbReference type="InterPro" id="IPR000683">
    <property type="entry name" value="Gfo/Idh/MocA-like_OxRdtase_N"/>
</dbReference>
<comment type="caution">
    <text evidence="2">The sequence shown here is derived from an EMBL/GenBank/DDBJ whole genome shotgun (WGS) entry which is preliminary data.</text>
</comment>
<sequence>MIWLIGAGSMAKAYCTVLNDLNLNFMVIGRGKDSAASFERDTGVSVVTGGVENALESGLKAPEFAIIATGVEMLADSCLTLLKGGVKKILVEKPGGMNSKEIHFLVSSAKTASATIFVAYNRRFFSSVQKAKEIIAADGGVSSFNFEFTEWSHVIEKLTKADGVMEEWFTANSSHVVDLAFHLGGIPEQISCYTSGSLNWHKRSANFAGSGVARTGALFSYHANWQAPGRWGIEILTHKHRLYLRPMEQLQLQKLGSIALESVEIDNQLDTKYKPGLYLLVKAFLNGENNDLCSIEQQLNLMDTYNQIAGYVHE</sequence>
<dbReference type="InterPro" id="IPR036291">
    <property type="entry name" value="NAD(P)-bd_dom_sf"/>
</dbReference>
<evidence type="ECO:0000313" key="2">
    <source>
        <dbReference type="EMBL" id="MEE2023030.1"/>
    </source>
</evidence>
<dbReference type="EMBL" id="JAUGZK010000001">
    <property type="protein sequence ID" value="MEE2023030.1"/>
    <property type="molecule type" value="Genomic_DNA"/>
</dbReference>
<protein>
    <submittedName>
        <fullName evidence="2">Gfo/Idh/MocA family oxidoreductase</fullName>
    </submittedName>
</protein>
<dbReference type="RefSeq" id="WP_330086383.1">
    <property type="nucleotide sequence ID" value="NZ_JAUGZK010000001.1"/>
</dbReference>
<dbReference type="Gene3D" id="3.30.360.10">
    <property type="entry name" value="Dihydrodipicolinate Reductase, domain 2"/>
    <property type="match status" value="1"/>
</dbReference>
<organism evidence="2 3">
    <name type="scientific">Alkalimonas mucilaginosa</name>
    <dbReference type="NCBI Taxonomy" id="3057676"/>
    <lineage>
        <taxon>Bacteria</taxon>
        <taxon>Pseudomonadati</taxon>
        <taxon>Pseudomonadota</taxon>
        <taxon>Gammaproteobacteria</taxon>
        <taxon>Alkalimonas</taxon>
    </lineage>
</organism>
<dbReference type="SUPFAM" id="SSF51735">
    <property type="entry name" value="NAD(P)-binding Rossmann-fold domains"/>
    <property type="match status" value="1"/>
</dbReference>
<evidence type="ECO:0000313" key="3">
    <source>
        <dbReference type="Proteomes" id="UP001339167"/>
    </source>
</evidence>
<accession>A0ABU7JC22</accession>